<evidence type="ECO:0000313" key="2">
    <source>
        <dbReference type="Proteomes" id="UP000228996"/>
    </source>
</evidence>
<evidence type="ECO:0000313" key="1">
    <source>
        <dbReference type="EMBL" id="PIU03985.1"/>
    </source>
</evidence>
<sequence>MTKYKQLYFEMVQNNKDVFEEFKKIHDLYRADPDKYQEKYNEVGKPIMEIIRKWESRLCGKMEGSGRGLFSGGVSEKFMVEIRANFPKIDMVGVKRSL</sequence>
<dbReference type="EMBL" id="PEYO01000002">
    <property type="protein sequence ID" value="PIU03985.1"/>
    <property type="molecule type" value="Genomic_DNA"/>
</dbReference>
<protein>
    <submittedName>
        <fullName evidence="1">Uncharacterized protein</fullName>
    </submittedName>
</protein>
<gene>
    <name evidence="1" type="ORF">COT44_00480</name>
</gene>
<organism evidence="1 2">
    <name type="scientific">Candidatus Shapirobacteria bacterium CG08_land_8_20_14_0_20_39_18</name>
    <dbReference type="NCBI Taxonomy" id="1974883"/>
    <lineage>
        <taxon>Bacteria</taxon>
        <taxon>Candidatus Shapironibacteriota</taxon>
    </lineage>
</organism>
<dbReference type="AlphaFoldDB" id="A0A2M6XE91"/>
<dbReference type="Proteomes" id="UP000228996">
    <property type="component" value="Unassembled WGS sequence"/>
</dbReference>
<name>A0A2M6XE91_9BACT</name>
<reference evidence="2" key="1">
    <citation type="submission" date="2017-09" db="EMBL/GenBank/DDBJ databases">
        <title>Depth-based differentiation of microbial function through sediment-hosted aquifers and enrichment of novel symbionts in the deep terrestrial subsurface.</title>
        <authorList>
            <person name="Probst A.J."/>
            <person name="Ladd B."/>
            <person name="Jarett J.K."/>
            <person name="Geller-Mcgrath D.E."/>
            <person name="Sieber C.M.K."/>
            <person name="Emerson J.B."/>
            <person name="Anantharaman K."/>
            <person name="Thomas B.C."/>
            <person name="Malmstrom R."/>
            <person name="Stieglmeier M."/>
            <person name="Klingl A."/>
            <person name="Woyke T."/>
            <person name="Ryan C.M."/>
            <person name="Banfield J.F."/>
        </authorList>
    </citation>
    <scope>NUCLEOTIDE SEQUENCE [LARGE SCALE GENOMIC DNA]</scope>
</reference>
<proteinExistence type="predicted"/>
<comment type="caution">
    <text evidence="1">The sequence shown here is derived from an EMBL/GenBank/DDBJ whole genome shotgun (WGS) entry which is preliminary data.</text>
</comment>
<accession>A0A2M6XE91</accession>